<dbReference type="PANTHER" id="PTHR35804:SF1">
    <property type="entry name" value="LYSINE EXPORTER LYSO"/>
    <property type="match status" value="1"/>
</dbReference>
<feature type="transmembrane region" description="Helical" evidence="1">
    <location>
        <begin position="103"/>
        <end position="127"/>
    </location>
</feature>
<evidence type="ECO:0008006" key="4">
    <source>
        <dbReference type="Google" id="ProtNLM"/>
    </source>
</evidence>
<feature type="transmembrane region" description="Helical" evidence="1">
    <location>
        <begin position="247"/>
        <end position="265"/>
    </location>
</feature>
<reference evidence="3" key="1">
    <citation type="submission" date="2016-05" db="EMBL/GenBank/DDBJ databases">
        <title>Draft genome of Corynebacterium afermentans subsp. afermentans LCDC 88199T.</title>
        <authorList>
            <person name="Bernier A.-M."/>
            <person name="Bernard K."/>
        </authorList>
    </citation>
    <scope>NUCLEOTIDE SEQUENCE [LARGE SCALE GENOMIC DNA]</scope>
    <source>
        <strain evidence="3">NML130454</strain>
    </source>
</reference>
<feature type="transmembrane region" description="Helical" evidence="1">
    <location>
        <begin position="139"/>
        <end position="159"/>
    </location>
</feature>
<dbReference type="STRING" id="1795832.A7Q00_10845"/>
<feature type="transmembrane region" description="Helical" evidence="1">
    <location>
        <begin position="277"/>
        <end position="299"/>
    </location>
</feature>
<sequence>MKKGWVMTSLLPIASVLALLLFGFAVGKALPPAYLRLMLKPISIVVLLLLFLMGSEFGSVFTDKSLGGDIIKRALLFALLITGFTAALLYRKSGKRAAQSGSFWTPFFGCFKAVVAFSAGVAAYCLLPKGSLEGMLSSTHVLYVLIFLVGADLVHFKLGGFSRRIFLLPIFAMAATVAAGFVFSLLAPYSFVQSLMLSAGFGWFSLSGPMVGGAVSAEMGALAFMIDFFREMLSIVFLYFFGKTQPVAAIGLSGAAAMDSALPFVKENCEPEYVKYAIVSGFILTLIAPVLISFLTTVAH</sequence>
<dbReference type="Pfam" id="PF03956">
    <property type="entry name" value="Lys_export"/>
    <property type="match status" value="1"/>
</dbReference>
<feature type="transmembrane region" description="Helical" evidence="1">
    <location>
        <begin position="74"/>
        <end position="91"/>
    </location>
</feature>
<evidence type="ECO:0000313" key="3">
    <source>
        <dbReference type="Proteomes" id="UP000077726"/>
    </source>
</evidence>
<dbReference type="GO" id="GO:0005886">
    <property type="term" value="C:plasma membrane"/>
    <property type="evidence" value="ECO:0007669"/>
    <property type="project" value="TreeGrafter"/>
</dbReference>
<feature type="transmembrane region" description="Helical" evidence="1">
    <location>
        <begin position="194"/>
        <end position="215"/>
    </location>
</feature>
<feature type="transmembrane region" description="Helical" evidence="1">
    <location>
        <begin position="43"/>
        <end position="62"/>
    </location>
</feature>
<dbReference type="PANTHER" id="PTHR35804">
    <property type="entry name" value="LYSINE EXPORTER LYSO"/>
    <property type="match status" value="1"/>
</dbReference>
<accession>A0A1B6VWL9</accession>
<feature type="transmembrane region" description="Helical" evidence="1">
    <location>
        <begin position="165"/>
        <end position="187"/>
    </location>
</feature>
<comment type="caution">
    <text evidence="2">The sequence shown here is derived from an EMBL/GenBank/DDBJ whole genome shotgun (WGS) entry which is preliminary data.</text>
</comment>
<organism evidence="2 3">
    <name type="scientific">Eikenella halliae</name>
    <dbReference type="NCBI Taxonomy" id="1795832"/>
    <lineage>
        <taxon>Bacteria</taxon>
        <taxon>Pseudomonadati</taxon>
        <taxon>Pseudomonadota</taxon>
        <taxon>Betaproteobacteria</taxon>
        <taxon>Neisseriales</taxon>
        <taxon>Neisseriaceae</taxon>
        <taxon>Eikenella</taxon>
    </lineage>
</organism>
<dbReference type="GO" id="GO:0015661">
    <property type="term" value="F:L-lysine efflux transmembrane transporter activity"/>
    <property type="evidence" value="ECO:0007669"/>
    <property type="project" value="InterPro"/>
</dbReference>
<dbReference type="AlphaFoldDB" id="A0A1B6VWL9"/>
<dbReference type="Proteomes" id="UP000077726">
    <property type="component" value="Unassembled WGS sequence"/>
</dbReference>
<protein>
    <recommendedName>
        <fullName evidence="4">Lysine exporter LysO family protein</fullName>
    </recommendedName>
</protein>
<dbReference type="EMBL" id="LXSQ01000027">
    <property type="protein sequence ID" value="OAM38159.1"/>
    <property type="molecule type" value="Genomic_DNA"/>
</dbReference>
<name>A0A1B6VWL9_9NEIS</name>
<dbReference type="InterPro" id="IPR005642">
    <property type="entry name" value="LysO"/>
</dbReference>
<gene>
    <name evidence="2" type="ORF">A7Q00_10845</name>
</gene>
<keyword evidence="1" id="KW-1133">Transmembrane helix</keyword>
<evidence type="ECO:0000313" key="2">
    <source>
        <dbReference type="EMBL" id="OAM38159.1"/>
    </source>
</evidence>
<keyword evidence="1" id="KW-0472">Membrane</keyword>
<keyword evidence="1" id="KW-0812">Transmembrane</keyword>
<proteinExistence type="predicted"/>
<keyword evidence="3" id="KW-1185">Reference proteome</keyword>
<evidence type="ECO:0000256" key="1">
    <source>
        <dbReference type="SAM" id="Phobius"/>
    </source>
</evidence>